<keyword evidence="4" id="KW-0560">Oxidoreductase</keyword>
<organism evidence="6 7">
    <name type="scientific">Aureobasidium pullulans</name>
    <name type="common">Black yeast</name>
    <name type="synonym">Pullularia pullulans</name>
    <dbReference type="NCBI Taxonomy" id="5580"/>
    <lineage>
        <taxon>Eukaryota</taxon>
        <taxon>Fungi</taxon>
        <taxon>Dikarya</taxon>
        <taxon>Ascomycota</taxon>
        <taxon>Pezizomycotina</taxon>
        <taxon>Dothideomycetes</taxon>
        <taxon>Dothideomycetidae</taxon>
        <taxon>Dothideales</taxon>
        <taxon>Saccotheciaceae</taxon>
        <taxon>Aureobasidium</taxon>
    </lineage>
</organism>
<evidence type="ECO:0000313" key="6">
    <source>
        <dbReference type="EMBL" id="THW68774.1"/>
    </source>
</evidence>
<dbReference type="Pfam" id="PF01494">
    <property type="entry name" value="FAD_binding_3"/>
    <property type="match status" value="1"/>
</dbReference>
<dbReference type="Proteomes" id="UP000308802">
    <property type="component" value="Unassembled WGS sequence"/>
</dbReference>
<keyword evidence="3" id="KW-0274">FAD</keyword>
<protein>
    <recommendedName>
        <fullName evidence="5">FAD-binding domain-containing protein</fullName>
    </recommendedName>
</protein>
<feature type="domain" description="FAD-binding" evidence="5">
    <location>
        <begin position="16"/>
        <end position="380"/>
    </location>
</feature>
<evidence type="ECO:0000256" key="2">
    <source>
        <dbReference type="ARBA" id="ARBA00022630"/>
    </source>
</evidence>
<proteinExistence type="inferred from homology"/>
<evidence type="ECO:0000313" key="7">
    <source>
        <dbReference type="Proteomes" id="UP000308802"/>
    </source>
</evidence>
<dbReference type="GO" id="GO:0004497">
    <property type="term" value="F:monooxygenase activity"/>
    <property type="evidence" value="ECO:0007669"/>
    <property type="project" value="InterPro"/>
</dbReference>
<name>A0A4S8ZR71_AURPU</name>
<dbReference type="InterPro" id="IPR050562">
    <property type="entry name" value="FAD_mOase_fung"/>
</dbReference>
<comment type="similarity">
    <text evidence="1">Belongs to the paxM FAD-dependent monooxygenase family.</text>
</comment>
<evidence type="ECO:0000256" key="4">
    <source>
        <dbReference type="ARBA" id="ARBA00023002"/>
    </source>
</evidence>
<dbReference type="Gene3D" id="3.50.50.60">
    <property type="entry name" value="FAD/NAD(P)-binding domain"/>
    <property type="match status" value="1"/>
</dbReference>
<dbReference type="PANTHER" id="PTHR47356">
    <property type="entry name" value="FAD-DEPENDENT MONOOXYGENASE ASQG-RELATED"/>
    <property type="match status" value="1"/>
</dbReference>
<dbReference type="EMBL" id="QZAO01000429">
    <property type="protein sequence ID" value="THW68774.1"/>
    <property type="molecule type" value="Genomic_DNA"/>
</dbReference>
<accession>A0A4S8ZR71</accession>
<dbReference type="SUPFAM" id="SSF51905">
    <property type="entry name" value="FAD/NAD(P)-binding domain"/>
    <property type="match status" value="1"/>
</dbReference>
<evidence type="ECO:0000256" key="3">
    <source>
        <dbReference type="ARBA" id="ARBA00022827"/>
    </source>
</evidence>
<sequence length="467" mass="51082">MRLSKMSPALVTSDHYQVAIVGGGIAGLTLALAFERLNISFVLFEARESITPDQGASIGLLPNGLRILEQLGVLEDIEKQTSPLKTWNHLDCNGDLIAAVDALGYYQESLGYGGLFLERTKVLQSMYDHLKAKDCVRTSARITLIENQDDHVMLQASDGSSITSDVVIGADGVRSCVRAHIDQSGDPKQKMRNTSCFTTRFACVYGISTALPGIYEGQCFSVYRKEASILIFTGKEGIVFWFVFEDLGEELPYEKTPRFKDDDIEATCQSVIHLKLTEEIEFGDIYARKTVATKIALEEGVAETWHHDRLVIVGDAAHKISKMVPNAAMGTNQAMESSTVLVNKLQGVLKADGPVSGELLHKAISEYVEMRKPRTEAIKDKAAMVCRAQMCFDGPPTAMINELPSLTDGDWLFRGFAGLSGAPTIEGLAVTPRAKFYDQAIGRFWQKVKARGAGGVRGTNNDLFGLA</sequence>
<evidence type="ECO:0000256" key="1">
    <source>
        <dbReference type="ARBA" id="ARBA00007992"/>
    </source>
</evidence>
<keyword evidence="2" id="KW-0285">Flavoprotein</keyword>
<dbReference type="AlphaFoldDB" id="A0A4S8ZR71"/>
<dbReference type="PRINTS" id="PR00420">
    <property type="entry name" value="RNGMNOXGNASE"/>
</dbReference>
<dbReference type="PANTHER" id="PTHR47356:SF2">
    <property type="entry name" value="FAD-BINDING DOMAIN-CONTAINING PROTEIN-RELATED"/>
    <property type="match status" value="1"/>
</dbReference>
<evidence type="ECO:0000259" key="5">
    <source>
        <dbReference type="Pfam" id="PF01494"/>
    </source>
</evidence>
<gene>
    <name evidence="6" type="ORF">D6D19_08767</name>
</gene>
<reference evidence="6 7" key="1">
    <citation type="submission" date="2018-10" db="EMBL/GenBank/DDBJ databases">
        <title>Fifty Aureobasidium pullulans genomes reveal a recombining polyextremotolerant generalist.</title>
        <authorList>
            <person name="Gostincar C."/>
            <person name="Turk M."/>
            <person name="Zajc J."/>
            <person name="Gunde-Cimerman N."/>
        </authorList>
    </citation>
    <scope>NUCLEOTIDE SEQUENCE [LARGE SCALE GENOMIC DNA]</scope>
    <source>
        <strain evidence="6 7">EXF-10659</strain>
    </source>
</reference>
<dbReference type="GO" id="GO:0071949">
    <property type="term" value="F:FAD binding"/>
    <property type="evidence" value="ECO:0007669"/>
    <property type="project" value="InterPro"/>
</dbReference>
<dbReference type="InterPro" id="IPR036188">
    <property type="entry name" value="FAD/NAD-bd_sf"/>
</dbReference>
<comment type="caution">
    <text evidence="6">The sequence shown here is derived from an EMBL/GenBank/DDBJ whole genome shotgun (WGS) entry which is preliminary data.</text>
</comment>
<dbReference type="InterPro" id="IPR002938">
    <property type="entry name" value="FAD-bd"/>
</dbReference>